<comment type="caution">
    <text evidence="6">The sequence shown here is derived from an EMBL/GenBank/DDBJ whole genome shotgun (WGS) entry which is preliminary data.</text>
</comment>
<feature type="domain" description="ABC transporter" evidence="5">
    <location>
        <begin position="28"/>
        <end position="270"/>
    </location>
</feature>
<dbReference type="OrthoDB" id="9802264at2"/>
<dbReference type="InterPro" id="IPR003439">
    <property type="entry name" value="ABC_transporter-like_ATP-bd"/>
</dbReference>
<evidence type="ECO:0000256" key="3">
    <source>
        <dbReference type="ARBA" id="ARBA00022840"/>
    </source>
</evidence>
<evidence type="ECO:0000256" key="4">
    <source>
        <dbReference type="SAM" id="MobiDB-lite"/>
    </source>
</evidence>
<dbReference type="PROSITE" id="PS00211">
    <property type="entry name" value="ABC_TRANSPORTER_1"/>
    <property type="match status" value="1"/>
</dbReference>
<dbReference type="Gene3D" id="3.40.50.300">
    <property type="entry name" value="P-loop containing nucleotide triphosphate hydrolases"/>
    <property type="match status" value="1"/>
</dbReference>
<dbReference type="InterPro" id="IPR017911">
    <property type="entry name" value="MacB-like_ATP-bd"/>
</dbReference>
<dbReference type="InterPro" id="IPR027417">
    <property type="entry name" value="P-loop_NTPase"/>
</dbReference>
<dbReference type="GO" id="GO:0022857">
    <property type="term" value="F:transmembrane transporter activity"/>
    <property type="evidence" value="ECO:0007669"/>
    <property type="project" value="TreeGrafter"/>
</dbReference>
<dbReference type="SMART" id="SM00382">
    <property type="entry name" value="AAA"/>
    <property type="match status" value="1"/>
</dbReference>
<dbReference type="AlphaFoldDB" id="A0A3M7ZXA7"/>
<evidence type="ECO:0000259" key="5">
    <source>
        <dbReference type="PROSITE" id="PS50893"/>
    </source>
</evidence>
<evidence type="ECO:0000313" key="6">
    <source>
        <dbReference type="EMBL" id="RNB43341.1"/>
    </source>
</evidence>
<keyword evidence="3 6" id="KW-0067">ATP-binding</keyword>
<keyword evidence="7" id="KW-1185">Reference proteome</keyword>
<organism evidence="6 7">
    <name type="scientific">Agromyces tardus</name>
    <dbReference type="NCBI Taxonomy" id="2583849"/>
    <lineage>
        <taxon>Bacteria</taxon>
        <taxon>Bacillati</taxon>
        <taxon>Actinomycetota</taxon>
        <taxon>Actinomycetes</taxon>
        <taxon>Micrococcales</taxon>
        <taxon>Microbacteriaceae</taxon>
        <taxon>Agromyces</taxon>
    </lineage>
</organism>
<dbReference type="EMBL" id="RHHB01000077">
    <property type="protein sequence ID" value="RNB43341.1"/>
    <property type="molecule type" value="Genomic_DNA"/>
</dbReference>
<evidence type="ECO:0000256" key="1">
    <source>
        <dbReference type="ARBA" id="ARBA00022448"/>
    </source>
</evidence>
<dbReference type="PANTHER" id="PTHR24220:SF685">
    <property type="entry name" value="ABC TRANSPORTER RELATED"/>
    <property type="match status" value="1"/>
</dbReference>
<evidence type="ECO:0000256" key="2">
    <source>
        <dbReference type="ARBA" id="ARBA00022741"/>
    </source>
</evidence>
<dbReference type="Pfam" id="PF00005">
    <property type="entry name" value="ABC_tran"/>
    <property type="match status" value="1"/>
</dbReference>
<reference evidence="6 7" key="1">
    <citation type="submission" date="2018-10" db="EMBL/GenBank/DDBJ databases">
        <title>Isolation, diversity and antibacterial activity of antinobacteria from the wheat rhizosphere soil.</title>
        <authorList>
            <person name="Sun T."/>
        </authorList>
    </citation>
    <scope>NUCLEOTIDE SEQUENCE [LARGE SCALE GENOMIC DNA]</scope>
    <source>
        <strain evidence="6 7">SJ-23</strain>
    </source>
</reference>
<gene>
    <name evidence="6" type="ORF">EDM22_18870</name>
</gene>
<sequence>MSDPISQPREANAPQEARAPHGPSEPHILCTDLVRIFSADGVEVQALQGLNLRIDPGELVAVVGASGSGKSTLLTILSGLDTATAGVARVAGHDLLAMGARERVRYQRHTVGFVWQQTSRNLLPYLTAGENVALAMNVARTRRGAAREQRIAELLDLLEVSDAADRRPGELSGGQQQRVAIAVALANDPTVLLADEPTGELDEATSVSVLQAMRGVNEQLGVTMLIVTHDPSVSEHVRRTVQIRDGRTSTEVLRSTRVDAAGAIEAVAEEFAVLDRVGRLQLPQEFVTGLALRDRVRLALEPDHVSVWPGHDGAAPRPAASAEVTESVAEPGAPAAEVGEPAESAVAGSEPTPARDAPQRGRHAAGGPAPDHAEEAP</sequence>
<proteinExistence type="predicted"/>
<evidence type="ECO:0000313" key="7">
    <source>
        <dbReference type="Proteomes" id="UP000275048"/>
    </source>
</evidence>
<keyword evidence="1" id="KW-0813">Transport</keyword>
<dbReference type="PROSITE" id="PS50893">
    <property type="entry name" value="ABC_TRANSPORTER_2"/>
    <property type="match status" value="1"/>
</dbReference>
<dbReference type="PANTHER" id="PTHR24220">
    <property type="entry name" value="IMPORT ATP-BINDING PROTEIN"/>
    <property type="match status" value="1"/>
</dbReference>
<dbReference type="InterPro" id="IPR017871">
    <property type="entry name" value="ABC_transporter-like_CS"/>
</dbReference>
<dbReference type="Proteomes" id="UP000275048">
    <property type="component" value="Unassembled WGS sequence"/>
</dbReference>
<dbReference type="SUPFAM" id="SSF52540">
    <property type="entry name" value="P-loop containing nucleoside triphosphate hydrolases"/>
    <property type="match status" value="1"/>
</dbReference>
<keyword evidence="2" id="KW-0547">Nucleotide-binding</keyword>
<dbReference type="GO" id="GO:0005886">
    <property type="term" value="C:plasma membrane"/>
    <property type="evidence" value="ECO:0007669"/>
    <property type="project" value="TreeGrafter"/>
</dbReference>
<dbReference type="GO" id="GO:0005524">
    <property type="term" value="F:ATP binding"/>
    <property type="evidence" value="ECO:0007669"/>
    <property type="project" value="UniProtKB-KW"/>
</dbReference>
<accession>A0A3M7ZXA7</accession>
<dbReference type="InterPro" id="IPR003593">
    <property type="entry name" value="AAA+_ATPase"/>
</dbReference>
<dbReference type="CDD" id="cd03255">
    <property type="entry name" value="ABC_MJ0796_LolCDE_FtsE"/>
    <property type="match status" value="1"/>
</dbReference>
<dbReference type="RefSeq" id="WP_122938627.1">
    <property type="nucleotide sequence ID" value="NZ_JBHSNT010000037.1"/>
</dbReference>
<feature type="compositionally biased region" description="Low complexity" evidence="4">
    <location>
        <begin position="319"/>
        <end position="348"/>
    </location>
</feature>
<dbReference type="GO" id="GO:0016887">
    <property type="term" value="F:ATP hydrolysis activity"/>
    <property type="evidence" value="ECO:0007669"/>
    <property type="project" value="InterPro"/>
</dbReference>
<feature type="region of interest" description="Disordered" evidence="4">
    <location>
        <begin position="305"/>
        <end position="377"/>
    </location>
</feature>
<dbReference type="InterPro" id="IPR015854">
    <property type="entry name" value="ABC_transpr_LolD-like"/>
</dbReference>
<name>A0A3M7ZXA7_9MICO</name>
<feature type="region of interest" description="Disordered" evidence="4">
    <location>
        <begin position="1"/>
        <end position="24"/>
    </location>
</feature>
<protein>
    <submittedName>
        <fullName evidence="6">ATP-binding cassette domain-containing protein</fullName>
    </submittedName>
</protein>